<accession>A0A5M9JZ30</accession>
<dbReference type="Proteomes" id="UP000322873">
    <property type="component" value="Unassembled WGS sequence"/>
</dbReference>
<evidence type="ECO:0000313" key="2">
    <source>
        <dbReference type="EMBL" id="KAA8574814.1"/>
    </source>
</evidence>
<name>A0A5M9JZ30_MONFR</name>
<dbReference type="AlphaFoldDB" id="A0A5M9JZ30"/>
<dbReference type="EMBL" id="VICG01000002">
    <property type="protein sequence ID" value="KAA8574814.1"/>
    <property type="molecule type" value="Genomic_DNA"/>
</dbReference>
<dbReference type="VEuPathDB" id="FungiDB:MFRU_002g04860"/>
<evidence type="ECO:0000313" key="3">
    <source>
        <dbReference type="Proteomes" id="UP000322873"/>
    </source>
</evidence>
<proteinExistence type="predicted"/>
<evidence type="ECO:0000256" key="1">
    <source>
        <dbReference type="SAM" id="MobiDB-lite"/>
    </source>
</evidence>
<gene>
    <name evidence="2" type="ORF">EYC84_004061</name>
</gene>
<feature type="compositionally biased region" description="Polar residues" evidence="1">
    <location>
        <begin position="102"/>
        <end position="119"/>
    </location>
</feature>
<protein>
    <submittedName>
        <fullName evidence="2">Uncharacterized protein</fullName>
    </submittedName>
</protein>
<reference evidence="2 3" key="1">
    <citation type="submission" date="2019-06" db="EMBL/GenBank/DDBJ databases">
        <title>Genome Sequence of the Brown Rot Fungal Pathogen Monilinia fructicola.</title>
        <authorList>
            <person name="De Miccolis Angelini R.M."/>
            <person name="Landi L."/>
            <person name="Abate D."/>
            <person name="Pollastro S."/>
            <person name="Romanazzi G."/>
            <person name="Faretra F."/>
        </authorList>
    </citation>
    <scope>NUCLEOTIDE SEQUENCE [LARGE SCALE GENOMIC DNA]</scope>
    <source>
        <strain evidence="2 3">Mfrc123</strain>
    </source>
</reference>
<sequence>MLPFCTSSDHNAASRIFSFLRSVPTKQNKHIKSKPATTSPPYSIAKCQAGREYPKPVDLVVSKKSSVMAGAPTCGPCQKRHDECSYGISKRGHFPRKVIDGSPSNSPRENSSTPSPFQLPSEVTTLLARILVHYPSSKVLQGKHRL</sequence>
<comment type="caution">
    <text evidence="2">The sequence shown here is derived from an EMBL/GenBank/DDBJ whole genome shotgun (WGS) entry which is preliminary data.</text>
</comment>
<feature type="region of interest" description="Disordered" evidence="1">
    <location>
        <begin position="93"/>
        <end position="119"/>
    </location>
</feature>
<organism evidence="2 3">
    <name type="scientific">Monilinia fructicola</name>
    <name type="common">Brown rot fungus</name>
    <name type="synonym">Ciboria fructicola</name>
    <dbReference type="NCBI Taxonomy" id="38448"/>
    <lineage>
        <taxon>Eukaryota</taxon>
        <taxon>Fungi</taxon>
        <taxon>Dikarya</taxon>
        <taxon>Ascomycota</taxon>
        <taxon>Pezizomycotina</taxon>
        <taxon>Leotiomycetes</taxon>
        <taxon>Helotiales</taxon>
        <taxon>Sclerotiniaceae</taxon>
        <taxon>Monilinia</taxon>
    </lineage>
</organism>
<keyword evidence="3" id="KW-1185">Reference proteome</keyword>